<feature type="compositionally biased region" description="Low complexity" evidence="5">
    <location>
        <begin position="1327"/>
        <end position="1338"/>
    </location>
</feature>
<dbReference type="PANTHER" id="PTHR13091">
    <property type="entry name" value="AMPLIFIED IN BREAST CANCER 2-RELATED"/>
    <property type="match status" value="1"/>
</dbReference>
<keyword evidence="2 4" id="KW-0866">Nonsense-mediated mRNA decay</keyword>
<comment type="similarity">
    <text evidence="1 4">Belongs to the SMG8 family.</text>
</comment>
<evidence type="ECO:0000256" key="5">
    <source>
        <dbReference type="SAM" id="MobiDB-lite"/>
    </source>
</evidence>
<evidence type="ECO:0000256" key="3">
    <source>
        <dbReference type="ARBA" id="ARBA00029509"/>
    </source>
</evidence>
<dbReference type="GO" id="GO:0000184">
    <property type="term" value="P:nuclear-transcribed mRNA catabolic process, nonsense-mediated decay"/>
    <property type="evidence" value="ECO:0007669"/>
    <property type="project" value="UniProtKB-UniRule"/>
</dbReference>
<dbReference type="Proteomes" id="UP000243686">
    <property type="component" value="Unassembled WGS sequence"/>
</dbReference>
<name>A0A1S8X308_OPIVI</name>
<gene>
    <name evidence="6" type="ORF">X801_03009</name>
</gene>
<organism evidence="6 7">
    <name type="scientific">Opisthorchis viverrini</name>
    <name type="common">Southeast Asian liver fluke</name>
    <dbReference type="NCBI Taxonomy" id="6198"/>
    <lineage>
        <taxon>Eukaryota</taxon>
        <taxon>Metazoa</taxon>
        <taxon>Spiralia</taxon>
        <taxon>Lophotrochozoa</taxon>
        <taxon>Platyhelminthes</taxon>
        <taxon>Trematoda</taxon>
        <taxon>Digenea</taxon>
        <taxon>Opisthorchiida</taxon>
        <taxon>Opisthorchiata</taxon>
        <taxon>Opisthorchiidae</taxon>
        <taxon>Opisthorchis</taxon>
    </lineage>
</organism>
<evidence type="ECO:0000256" key="2">
    <source>
        <dbReference type="ARBA" id="ARBA00023161"/>
    </source>
</evidence>
<feature type="compositionally biased region" description="Low complexity" evidence="5">
    <location>
        <begin position="874"/>
        <end position="884"/>
    </location>
</feature>
<dbReference type="EMBL" id="KV892286">
    <property type="protein sequence ID" value="OON21100.1"/>
    <property type="molecule type" value="Genomic_DNA"/>
</dbReference>
<feature type="region of interest" description="Disordered" evidence="5">
    <location>
        <begin position="1325"/>
        <end position="1346"/>
    </location>
</feature>
<protein>
    <recommendedName>
        <fullName evidence="3 4">Nonsense-mediated mRNA decay factor SMG8</fullName>
    </recommendedName>
</protein>
<evidence type="ECO:0000256" key="4">
    <source>
        <dbReference type="RuleBase" id="RU367133"/>
    </source>
</evidence>
<feature type="region of interest" description="Disordered" evidence="5">
    <location>
        <begin position="659"/>
        <end position="681"/>
    </location>
</feature>
<evidence type="ECO:0000313" key="6">
    <source>
        <dbReference type="EMBL" id="OON21100.1"/>
    </source>
</evidence>
<keyword evidence="7" id="KW-1185">Reference proteome</keyword>
<dbReference type="Pfam" id="PF10220">
    <property type="entry name" value="Smg8_Smg9"/>
    <property type="match status" value="4"/>
</dbReference>
<feature type="non-terminal residue" evidence="6">
    <location>
        <position position="1346"/>
    </location>
</feature>
<sequence length="1346" mass="149605">MLTEQVYHEGCFTIPPRFDFKYALIFAVQQTLLHRILPLKSRRITVISLIGEYDSFLGERPQQNVSGHPCKPTSGGLSNWLNTTQPYLDGYYDCERQIVFLTMNTLRVESILHILNEKGCDIEEFSTVTEYNTLRLLYYLLIVSHFIVVSFCSPRSSKLQITTIGTRLNPGYIKLFKMLEKLSSKMRYAVDACIRTLPLPRDWLNAGRASIPRLLFVFKLLPHVARKFAQDPGSVKQLEQNLVNQIFNTFYETGVTGNTPVNQLFILPGHNFVHVLLGTEYSSSGSGGRRMVHDGDLAQEYLESILDNMNFGHLSSKKETKRSHLIQSCLKPTDMMFEAPPEPTAWDYPPPDQPEEHTLAAFLHMHVSNMLDQLASRTGGFSQNPLVHELPTCKGWFMACYKLYTSLMADDVLPTDVVPEISADQLCEDSSVRTSLAQAWYRSLMALVSCTTVRSSGLPSSVSQDPVVGGEHTTKDIVRSQSLRTDPLYRLSEIRCRAALTAAEVHYKQDLPIHYSNTYHLVKVVSAFNVVISLARGPLVFATLEQLSKRLAHLYLAGRVTCSAVSLTGQPCQHELHRLPEEGASLRAIFLPAGKEAVCSESIITSRLATGLNREANTLLDNLVPFGLSGRWRIYWLQSLLTDQLTVKTDGAKVDADEAVVGGSSSQKPDLTPAESGDDETNQHLTVMPHRSDVILINACSCGRQQAERPDPFDYKEANWRFYSTLANMCCNKLTSIALAPQFLCDQGHPFCLPTDSVAATASLAEGQTVFRASSQIPSDGSCAAAPVAVLTRRMAALGVSTDHRPLHSGDNLSPQELLLNQPDPADADLSQPDEEELMILSTSELGDVDFRTRQQPNENDATENLSAMEGSESDSTSESSLTSRAPPSEDEEEVDVDQPLAGCRRLPAKDGSCSESRSPSPSMPAEHSAPLRLVVRFRDGVPSSNWIVGEIPRYPSWSIYALGKYFSYSHSSGLSCRGFLRNSNFLLPWDVTIGAGAWAFSDRGGRGGKSGRGGKFRGGRADSDTVKLFIGFEMECPLGHRFFLAGPDRAMDGPMQSSQVRRAVHGLLTRDLPLYMPCRCRTVQTNDPLGRGAGCLMSRPDNTAEWDSSGATSTDNNGRPVVWAQLTRIYLAIPAAPIRVRFQPRIRPGAPRLTPTFHLGHTVDQCAEGCFEASSDSEREITADEDSDPDIVDNKALEYRRPIYKLSKTSSPKGRRQRAGFVSLNNGYLWVIRLPFSYHDGVQLFQRPKTPEKLKQWKLLKGSIKLEAKMREAFESEGNQEMRFLNTRSDVSPRMEMWLSEKHTMCEKSKRIALEFVVTLRTVSRESSNSIEESNISGHKKAEGS</sequence>
<dbReference type="PANTHER" id="PTHR13091:SF0">
    <property type="entry name" value="NONSENSE-MEDIATED MRNA DECAY FACTOR SMG8"/>
    <property type="match status" value="1"/>
</dbReference>
<feature type="compositionally biased region" description="Low complexity" evidence="5">
    <location>
        <begin position="914"/>
        <end position="925"/>
    </location>
</feature>
<feature type="region of interest" description="Disordered" evidence="5">
    <location>
        <begin position="858"/>
        <end position="928"/>
    </location>
</feature>
<evidence type="ECO:0000256" key="1">
    <source>
        <dbReference type="ARBA" id="ARBA00006443"/>
    </source>
</evidence>
<evidence type="ECO:0000313" key="7">
    <source>
        <dbReference type="Proteomes" id="UP000243686"/>
    </source>
</evidence>
<proteinExistence type="inferred from homology"/>
<feature type="region of interest" description="Disordered" evidence="5">
    <location>
        <begin position="802"/>
        <end position="830"/>
    </location>
</feature>
<accession>A0A1S8X308</accession>
<reference evidence="6 7" key="1">
    <citation type="submission" date="2015-03" db="EMBL/GenBank/DDBJ databases">
        <title>Draft genome of the nematode, Opisthorchis viverrini.</title>
        <authorList>
            <person name="Mitreva M."/>
        </authorList>
    </citation>
    <scope>NUCLEOTIDE SEQUENCE [LARGE SCALE GENOMIC DNA]</scope>
    <source>
        <strain evidence="6">Khon Kaen</strain>
    </source>
</reference>
<dbReference type="InterPro" id="IPR019354">
    <property type="entry name" value="SMG8-like"/>
</dbReference>
<comment type="function">
    <text evidence="4">Involved in nonsense-mediated decay (NMD) of mRNAs containing premature stop codons.</text>
</comment>